<dbReference type="InterPro" id="IPR011047">
    <property type="entry name" value="Quinoprotein_ADH-like_sf"/>
</dbReference>
<feature type="domain" description="Novel STAND NTPase 1" evidence="4">
    <location>
        <begin position="10"/>
        <end position="391"/>
    </location>
</feature>
<dbReference type="InterPro" id="IPR001680">
    <property type="entry name" value="WD40_rpt"/>
</dbReference>
<name>A0A7K0EL52_9BACT</name>
<dbReference type="EMBL" id="WJXZ01000007">
    <property type="protein sequence ID" value="MRS62505.1"/>
    <property type="molecule type" value="Genomic_DNA"/>
</dbReference>
<dbReference type="Gene3D" id="3.40.50.300">
    <property type="entry name" value="P-loop containing nucleotide triphosphate hydrolases"/>
    <property type="match status" value="1"/>
</dbReference>
<dbReference type="Pfam" id="PF20703">
    <property type="entry name" value="nSTAND1"/>
    <property type="match status" value="1"/>
</dbReference>
<comment type="caution">
    <text evidence="5">The sequence shown here is derived from an EMBL/GenBank/DDBJ whole genome shotgun (WGS) entry which is preliminary data.</text>
</comment>
<dbReference type="InterPro" id="IPR027417">
    <property type="entry name" value="P-loop_NTPase"/>
</dbReference>
<keyword evidence="2" id="KW-0677">Repeat</keyword>
<dbReference type="PROSITE" id="PS50082">
    <property type="entry name" value="WD_REPEATS_2"/>
    <property type="match status" value="1"/>
</dbReference>
<dbReference type="PANTHER" id="PTHR22847">
    <property type="entry name" value="WD40 REPEAT PROTEIN"/>
    <property type="match status" value="1"/>
</dbReference>
<dbReference type="Gene3D" id="2.130.10.10">
    <property type="entry name" value="YVTN repeat-like/Quinoprotein amine dehydrogenase"/>
    <property type="match status" value="3"/>
</dbReference>
<proteinExistence type="predicted"/>
<dbReference type="Proteomes" id="UP000441754">
    <property type="component" value="Unassembled WGS sequence"/>
</dbReference>
<evidence type="ECO:0000313" key="5">
    <source>
        <dbReference type="EMBL" id="MRS62505.1"/>
    </source>
</evidence>
<dbReference type="InterPro" id="IPR015943">
    <property type="entry name" value="WD40/YVTN_repeat-like_dom_sf"/>
</dbReference>
<dbReference type="SUPFAM" id="SSF82171">
    <property type="entry name" value="DPP6 N-terminal domain-like"/>
    <property type="match status" value="1"/>
</dbReference>
<dbReference type="SMART" id="SM00320">
    <property type="entry name" value="WD40"/>
    <property type="match status" value="8"/>
</dbReference>
<keyword evidence="1 3" id="KW-0853">WD repeat</keyword>
<dbReference type="OrthoDB" id="1090410at2"/>
<dbReference type="RefSeq" id="WP_154175872.1">
    <property type="nucleotide sequence ID" value="NZ_WJXZ01000007.1"/>
</dbReference>
<evidence type="ECO:0000256" key="1">
    <source>
        <dbReference type="ARBA" id="ARBA00022574"/>
    </source>
</evidence>
<protein>
    <recommendedName>
        <fullName evidence="4">Novel STAND NTPase 1 domain-containing protein</fullName>
    </recommendedName>
</protein>
<dbReference type="InterPro" id="IPR049052">
    <property type="entry name" value="nSTAND1"/>
</dbReference>
<keyword evidence="6" id="KW-1185">Reference proteome</keyword>
<accession>A0A7K0EL52</accession>
<sequence>MPAPLAVSSPFKFLDAYTSADKNRFFGRNAEQKRLVELLFRSRLVLVYGPSGTGKTSLVQCGLAKAIPASDYFSVQIRRRGDLRQTLVSILSGILEENTATEPVALVAECIRYALRPIYLIFDQLEELFISGSAEEQTWFTGFLKEIEHSSLACKIVLVIREDFLAYLYAYEDQLPGLFDFRMRVEPMSERNLQEVIVGTFSQIEDIRLVDEAKTVALILENNRSSANTFQLPYLQVYLDRLWRQENEKEPEPPVWITPALVEEVGRIDDVLEVFLAEQKKSITDQLPPDEQPAVSQVLEAFVTYEGTRREHRLASLEETARLPIALLMRILTELERTRLIRRDEETYELAHDSLAKVIDKGRSAEQRQINDIIRRLKEAYREYIEKKEADDLLLSPRRLSEIQLYEKAVHAELDRSLGKAESDAKWEYINASREFHRREQRRELEEQQQKNARLKRSIAIVSIFLLVALASVWFAVNQWNKTNRTRIVLQSDRMDPVQALVTVAEAYEQDPNELNRKALYNHFYNHRLYSSKIELDDTAIRGVDFSSDGKRLLLVAEDNRVYRWDPTGRQNGEGLFIPGRYLSVELSDDGRRVVALVEPGKLFFGDLETHQVQRIGTDSTVSTATISRDGHNVLTTNEEGLVTIWNTSGSKIGTLDALSPVELADFSPDDKMLLTVPTLSNEDVSLNKKLQLWDRSGTKLLDSQTFPDAVLSAVMSGEGSILIVSTTNGRVFRWDRIRRQVTPLQLMADNSLFTDVKLSADGQRIAASDGKVVYWWNAEGRVVDKLAYERRIRSIELAPDGQTTLVVVDTDVELWDADKQFKGKLSHKAAVSTAVFSPDGKTILTHTEDGKGYLWNLLDERLVELPHPEGVRDFDVSLDGQFITTLTDASWLYCWNRAGKPVDSLETEPIMEQILVTGDGRNVFMVDTNNTIFRWNRTDRRLTGMPGEILDYSEDHQIILVRTKTGKGYFWNSDGQPIDSLPLNLNENRAFLSNRGQEALLRTKEGKLYFWSRKNRRAIELPAGQASVTLSPDGESIIALTAGVNDAFSFWNLEGKPVANYPLKTGRLSDGYRISSFRISPSGEQILILLSGESQAFIWTRNTGALNLLNHNKVVEMGDFAPDGSLITTLQSEGQSVWWSTSGQRLLEWAGAINQYRFLQDGSTYYTVQNSRVSVWPGPDFIIPWLNKHISPAKRREILADVREEYQLQTSFWEAIWQAFRE</sequence>
<dbReference type="AlphaFoldDB" id="A0A7K0EL52"/>
<dbReference type="SUPFAM" id="SSF52540">
    <property type="entry name" value="P-loop containing nucleoside triphosphate hydrolases"/>
    <property type="match status" value="1"/>
</dbReference>
<gene>
    <name evidence="5" type="ORF">GJJ30_14480</name>
</gene>
<reference evidence="5 6" key="1">
    <citation type="journal article" date="2018" name="Antonie Van Leeuwenhoek">
        <title>Larkinella terrae sp. nov., isolated from soil on Jeju Island, South Korea.</title>
        <authorList>
            <person name="Ten L.N."/>
            <person name="Jeon J."/>
            <person name="Park S.J."/>
            <person name="Park S."/>
            <person name="Lee S.Y."/>
            <person name="Kim M.K."/>
            <person name="Jung H.Y."/>
        </authorList>
    </citation>
    <scope>NUCLEOTIDE SEQUENCE [LARGE SCALE GENOMIC DNA]</scope>
    <source>
        <strain evidence="5 6">KCTC 52001</strain>
    </source>
</reference>
<dbReference type="PROSITE" id="PS50294">
    <property type="entry name" value="WD_REPEATS_REGION"/>
    <property type="match status" value="1"/>
</dbReference>
<evidence type="ECO:0000256" key="3">
    <source>
        <dbReference type="PROSITE-ProRule" id="PRU00221"/>
    </source>
</evidence>
<evidence type="ECO:0000313" key="6">
    <source>
        <dbReference type="Proteomes" id="UP000441754"/>
    </source>
</evidence>
<dbReference type="PANTHER" id="PTHR22847:SF637">
    <property type="entry name" value="WD REPEAT DOMAIN 5B"/>
    <property type="match status" value="1"/>
</dbReference>
<evidence type="ECO:0000259" key="4">
    <source>
        <dbReference type="Pfam" id="PF20703"/>
    </source>
</evidence>
<organism evidence="5 6">
    <name type="scientific">Larkinella terrae</name>
    <dbReference type="NCBI Taxonomy" id="2025311"/>
    <lineage>
        <taxon>Bacteria</taxon>
        <taxon>Pseudomonadati</taxon>
        <taxon>Bacteroidota</taxon>
        <taxon>Cytophagia</taxon>
        <taxon>Cytophagales</taxon>
        <taxon>Spirosomataceae</taxon>
        <taxon>Larkinella</taxon>
    </lineage>
</organism>
<feature type="repeat" description="WD" evidence="3">
    <location>
        <begin position="825"/>
        <end position="866"/>
    </location>
</feature>
<evidence type="ECO:0000256" key="2">
    <source>
        <dbReference type="ARBA" id="ARBA00022737"/>
    </source>
</evidence>
<dbReference type="SUPFAM" id="SSF50998">
    <property type="entry name" value="Quinoprotein alcohol dehydrogenase-like"/>
    <property type="match status" value="1"/>
</dbReference>